<feature type="compositionally biased region" description="Basic and acidic residues" evidence="1">
    <location>
        <begin position="113"/>
        <end position="127"/>
    </location>
</feature>
<feature type="signal peptide" evidence="3">
    <location>
        <begin position="1"/>
        <end position="25"/>
    </location>
</feature>
<evidence type="ECO:0000313" key="6">
    <source>
        <dbReference type="Proteomes" id="UP000030764"/>
    </source>
</evidence>
<organism evidence="5">
    <name type="scientific">Trichuris suis</name>
    <name type="common">pig whipworm</name>
    <dbReference type="NCBI Taxonomy" id="68888"/>
    <lineage>
        <taxon>Eukaryota</taxon>
        <taxon>Metazoa</taxon>
        <taxon>Ecdysozoa</taxon>
        <taxon>Nematoda</taxon>
        <taxon>Enoplea</taxon>
        <taxon>Dorylaimia</taxon>
        <taxon>Trichinellida</taxon>
        <taxon>Trichuridae</taxon>
        <taxon>Trichuris</taxon>
    </lineage>
</organism>
<evidence type="ECO:0000256" key="3">
    <source>
        <dbReference type="SAM" id="SignalP"/>
    </source>
</evidence>
<feature type="region of interest" description="Disordered" evidence="1">
    <location>
        <begin position="36"/>
        <end position="63"/>
    </location>
</feature>
<dbReference type="EMBL" id="KL367531">
    <property type="protein sequence ID" value="KFD65887.1"/>
    <property type="molecule type" value="Genomic_DNA"/>
</dbReference>
<dbReference type="Proteomes" id="UP000030764">
    <property type="component" value="Unassembled WGS sequence"/>
</dbReference>
<keyword evidence="2" id="KW-1133">Transmembrane helix</keyword>
<keyword evidence="2" id="KW-0812">Transmembrane</keyword>
<evidence type="ECO:0000256" key="1">
    <source>
        <dbReference type="SAM" id="MobiDB-lite"/>
    </source>
</evidence>
<keyword evidence="2" id="KW-0472">Membrane</keyword>
<dbReference type="EMBL" id="KL363232">
    <property type="protein sequence ID" value="KFD52050.1"/>
    <property type="molecule type" value="Genomic_DNA"/>
</dbReference>
<gene>
    <name evidence="4" type="ORF">M513_07032</name>
    <name evidence="5" type="ORF">M514_07032</name>
</gene>
<evidence type="ECO:0000313" key="4">
    <source>
        <dbReference type="EMBL" id="KFD52050.1"/>
    </source>
</evidence>
<sequence>MMCIATMERFLALTTVVAIMQVCMTQTVVIVSEADDQSKREMGNATTEGTLQHDDPRQHRKLPSDDPTLKRLWLVAFVACTSSMGVILFAYALLATVCQKKSAPVTYLTEIKTEKAAPPPQEEKTTPETEDVSCSTAELFSSAQSVYAPQK</sequence>
<feature type="chain" id="PRO_5010405356" evidence="3">
    <location>
        <begin position="26"/>
        <end position="151"/>
    </location>
</feature>
<feature type="region of interest" description="Disordered" evidence="1">
    <location>
        <begin position="113"/>
        <end position="134"/>
    </location>
</feature>
<proteinExistence type="predicted"/>
<keyword evidence="6" id="KW-1185">Reference proteome</keyword>
<feature type="compositionally biased region" description="Basic and acidic residues" evidence="1">
    <location>
        <begin position="51"/>
        <end position="63"/>
    </location>
</feature>
<evidence type="ECO:0000313" key="5">
    <source>
        <dbReference type="EMBL" id="KFD65887.1"/>
    </source>
</evidence>
<evidence type="ECO:0000256" key="2">
    <source>
        <dbReference type="SAM" id="Phobius"/>
    </source>
</evidence>
<dbReference type="AlphaFoldDB" id="A0A085N8U1"/>
<protein>
    <submittedName>
        <fullName evidence="5">Uncharacterized protein</fullName>
    </submittedName>
</protein>
<keyword evidence="3" id="KW-0732">Signal</keyword>
<name>A0A085N8U1_9BILA</name>
<feature type="transmembrane region" description="Helical" evidence="2">
    <location>
        <begin position="72"/>
        <end position="94"/>
    </location>
</feature>
<reference evidence="5 6" key="1">
    <citation type="journal article" date="2014" name="Nat. Genet.">
        <title>Genome and transcriptome of the porcine whipworm Trichuris suis.</title>
        <authorList>
            <person name="Jex A.R."/>
            <person name="Nejsum P."/>
            <person name="Schwarz E.M."/>
            <person name="Hu L."/>
            <person name="Young N.D."/>
            <person name="Hall R.S."/>
            <person name="Korhonen P.K."/>
            <person name="Liao S."/>
            <person name="Thamsborg S."/>
            <person name="Xia J."/>
            <person name="Xu P."/>
            <person name="Wang S."/>
            <person name="Scheerlinck J.P."/>
            <person name="Hofmann A."/>
            <person name="Sternberg P.W."/>
            <person name="Wang J."/>
            <person name="Gasser R.B."/>
        </authorList>
    </citation>
    <scope>NUCLEOTIDE SEQUENCE [LARGE SCALE GENOMIC DNA]</scope>
    <source>
        <strain evidence="5">DCEP-RM93F</strain>
        <strain evidence="4">DCEP-RM93M</strain>
    </source>
</reference>
<accession>A0A085N8U1</accession>
<dbReference type="Proteomes" id="UP000030758">
    <property type="component" value="Unassembled WGS sequence"/>
</dbReference>